<evidence type="ECO:0000256" key="9">
    <source>
        <dbReference type="PROSITE-ProRule" id="PRU00108"/>
    </source>
</evidence>
<reference evidence="13" key="1">
    <citation type="journal article" date="2007" name="Mol. Biol. Evol.">
        <title>WOX gene phylogeny in Poaceae: a comparative approach addressing leaf and embryo development.</title>
        <authorList>
            <person name="Nardmann J."/>
            <person name="Zimmermann R."/>
            <person name="Durantini D."/>
            <person name="Kranz E."/>
            <person name="Werr W."/>
        </authorList>
    </citation>
    <scope>NUCLEOTIDE SEQUENCE</scope>
</reference>
<dbReference type="PANTHER" id="PTHR45940:SF3">
    <property type="entry name" value="WUSCHEL-RELATED HOMEOBOX 7"/>
    <property type="match status" value="1"/>
</dbReference>
<sequence>MHARAAASVMDICRIRPSRGRSRKQRTKSSDEEAPTMDTEAPSGRAGVKCGRWNPTPEQVKVLTELFHAGLRTPSADQIQRISAHLGAFGKVESKNVFYWFQNHKARERHHHKKKKRRRRGAASSSSPDSGSGSGSSEEDGRVAAAAASQSHDADLVLQPSPGRSKRREARRSYGGHHRRLVTCKQLAHTHRYVRDVVEQQEEDTWERPTREAVETLELFPLKSYVDLEAEKVRRYVVRAGASEQCRDFSFFDVSGGRDPPLLELRLCSFGP</sequence>
<dbReference type="SMART" id="SM00389">
    <property type="entry name" value="HOX"/>
    <property type="match status" value="1"/>
</dbReference>
<feature type="compositionally biased region" description="Low complexity" evidence="11">
    <location>
        <begin position="122"/>
        <end position="131"/>
    </location>
</feature>
<dbReference type="GO" id="GO:0005634">
    <property type="term" value="C:nucleus"/>
    <property type="evidence" value="ECO:0007669"/>
    <property type="project" value="UniProtKB-SubCell"/>
</dbReference>
<evidence type="ECO:0000256" key="4">
    <source>
        <dbReference type="ARBA" id="ARBA00023125"/>
    </source>
</evidence>
<keyword evidence="5 9" id="KW-0371">Homeobox</keyword>
<feature type="compositionally biased region" description="Basic residues" evidence="11">
    <location>
        <begin position="104"/>
        <end position="121"/>
    </location>
</feature>
<evidence type="ECO:0000256" key="3">
    <source>
        <dbReference type="ARBA" id="ARBA00023015"/>
    </source>
</evidence>
<dbReference type="AlphaFoldDB" id="A8Y7V9"/>
<keyword evidence="3" id="KW-0805">Transcription regulation</keyword>
<evidence type="ECO:0000256" key="5">
    <source>
        <dbReference type="ARBA" id="ARBA00023155"/>
    </source>
</evidence>
<keyword evidence="4 9" id="KW-0238">DNA-binding</keyword>
<dbReference type="InterPro" id="IPR044555">
    <property type="entry name" value="WUSCHEL-like"/>
</dbReference>
<keyword evidence="6" id="KW-0804">Transcription</keyword>
<dbReference type="PANTHER" id="PTHR45940">
    <property type="entry name" value="WUSCHEL-RELATED HOMEOBOX 1-RELATED"/>
    <property type="match status" value="1"/>
</dbReference>
<evidence type="ECO:0000256" key="1">
    <source>
        <dbReference type="ARBA" id="ARBA00004123"/>
    </source>
</evidence>
<dbReference type="ExpressionAtlas" id="A8Y7V9">
    <property type="expression patterns" value="baseline and differential"/>
</dbReference>
<feature type="region of interest" description="Disordered" evidence="11">
    <location>
        <begin position="104"/>
        <end position="176"/>
    </location>
</feature>
<feature type="DNA-binding region" description="Homeobox" evidence="9">
    <location>
        <begin position="48"/>
        <end position="112"/>
    </location>
</feature>
<evidence type="ECO:0000259" key="12">
    <source>
        <dbReference type="PROSITE" id="PS50071"/>
    </source>
</evidence>
<dbReference type="PROSITE" id="PS50071">
    <property type="entry name" value="HOMEOBOX_2"/>
    <property type="match status" value="1"/>
</dbReference>
<feature type="domain" description="Homeobox" evidence="12">
    <location>
        <begin position="46"/>
        <end position="111"/>
    </location>
</feature>
<dbReference type="Gene3D" id="1.10.10.60">
    <property type="entry name" value="Homeodomain-like"/>
    <property type="match status" value="1"/>
</dbReference>
<protein>
    <submittedName>
        <fullName evidence="13">Putative wuschel homeobox protein</fullName>
    </submittedName>
</protein>
<keyword evidence="7 9" id="KW-0539">Nucleus</keyword>
<dbReference type="CDD" id="cd00086">
    <property type="entry name" value="homeodomain"/>
    <property type="match status" value="1"/>
</dbReference>
<comment type="similarity">
    <text evidence="8">Belongs to the WUS homeobox family.</text>
</comment>
<comment type="subcellular location">
    <subcellularLocation>
        <location evidence="1 9 10">Nucleus</location>
    </subcellularLocation>
</comment>
<dbReference type="InterPro" id="IPR001356">
    <property type="entry name" value="HD"/>
</dbReference>
<organism evidence="13">
    <name type="scientific">Zea mays</name>
    <name type="common">Maize</name>
    <dbReference type="NCBI Taxonomy" id="4577"/>
    <lineage>
        <taxon>Eukaryota</taxon>
        <taxon>Viridiplantae</taxon>
        <taxon>Streptophyta</taxon>
        <taxon>Embryophyta</taxon>
        <taxon>Tracheophyta</taxon>
        <taxon>Spermatophyta</taxon>
        <taxon>Magnoliopsida</taxon>
        <taxon>Liliopsida</taxon>
        <taxon>Poales</taxon>
        <taxon>Poaceae</taxon>
        <taxon>PACMAD clade</taxon>
        <taxon>Panicoideae</taxon>
        <taxon>Andropogonodae</taxon>
        <taxon>Andropogoneae</taxon>
        <taxon>Tripsacinae</taxon>
        <taxon>Zea</taxon>
    </lineage>
</organism>
<feature type="compositionally biased region" description="Basic residues" evidence="11">
    <location>
        <begin position="164"/>
        <end position="176"/>
    </location>
</feature>
<evidence type="ECO:0000313" key="13">
    <source>
        <dbReference type="EMBL" id="CAM32348.1"/>
    </source>
</evidence>
<evidence type="ECO:0000256" key="11">
    <source>
        <dbReference type="SAM" id="MobiDB-lite"/>
    </source>
</evidence>
<dbReference type="GO" id="GO:0003700">
    <property type="term" value="F:DNA-binding transcription factor activity"/>
    <property type="evidence" value="ECO:0007669"/>
    <property type="project" value="InterPro"/>
</dbReference>
<evidence type="ECO:0000256" key="8">
    <source>
        <dbReference type="ARBA" id="ARBA00024040"/>
    </source>
</evidence>
<accession>A8Y7V9</accession>
<evidence type="ECO:0000256" key="7">
    <source>
        <dbReference type="ARBA" id="ARBA00023242"/>
    </source>
</evidence>
<proteinExistence type="evidence at transcript level"/>
<feature type="compositionally biased region" description="Basic residues" evidence="11">
    <location>
        <begin position="16"/>
        <end position="27"/>
    </location>
</feature>
<dbReference type="GO" id="GO:0099402">
    <property type="term" value="P:plant organ development"/>
    <property type="evidence" value="ECO:0007669"/>
    <property type="project" value="InterPro"/>
</dbReference>
<dbReference type="EMBL" id="AM490238">
    <property type="protein sequence ID" value="CAM32348.1"/>
    <property type="molecule type" value="mRNA"/>
</dbReference>
<name>A8Y7V9_MAIZE</name>
<dbReference type="GO" id="GO:0003677">
    <property type="term" value="F:DNA binding"/>
    <property type="evidence" value="ECO:0007669"/>
    <property type="project" value="UniProtKB-UniRule"/>
</dbReference>
<dbReference type="Pfam" id="PF00046">
    <property type="entry name" value="Homeodomain"/>
    <property type="match status" value="1"/>
</dbReference>
<keyword evidence="2" id="KW-0217">Developmental protein</keyword>
<dbReference type="SUPFAM" id="SSF46689">
    <property type="entry name" value="Homeodomain-like"/>
    <property type="match status" value="1"/>
</dbReference>
<feature type="region of interest" description="Disordered" evidence="11">
    <location>
        <begin position="1"/>
        <end position="53"/>
    </location>
</feature>
<gene>
    <name evidence="13" type="primary">wox5A</name>
</gene>
<dbReference type="InterPro" id="IPR009057">
    <property type="entry name" value="Homeodomain-like_sf"/>
</dbReference>
<evidence type="ECO:0000256" key="2">
    <source>
        <dbReference type="ARBA" id="ARBA00022473"/>
    </source>
</evidence>
<evidence type="ECO:0000256" key="10">
    <source>
        <dbReference type="RuleBase" id="RU000682"/>
    </source>
</evidence>
<evidence type="ECO:0000256" key="6">
    <source>
        <dbReference type="ARBA" id="ARBA00023163"/>
    </source>
</evidence>